<keyword evidence="4" id="KW-1185">Reference proteome</keyword>
<organism evidence="3 4">
    <name type="scientific">Abyssalbus ytuae</name>
    <dbReference type="NCBI Taxonomy" id="2926907"/>
    <lineage>
        <taxon>Bacteria</taxon>
        <taxon>Pseudomonadati</taxon>
        <taxon>Bacteroidota</taxon>
        <taxon>Flavobacteriia</taxon>
        <taxon>Flavobacteriales</taxon>
        <taxon>Flavobacteriaceae</taxon>
        <taxon>Abyssalbus</taxon>
    </lineage>
</organism>
<dbReference type="PROSITE" id="PS51352">
    <property type="entry name" value="THIOREDOXIN_2"/>
    <property type="match status" value="1"/>
</dbReference>
<feature type="transmembrane region" description="Helical" evidence="1">
    <location>
        <begin position="94"/>
        <end position="112"/>
    </location>
</feature>
<dbReference type="InterPro" id="IPR050553">
    <property type="entry name" value="Thioredoxin_ResA/DsbE_sf"/>
</dbReference>
<proteinExistence type="predicted"/>
<keyword evidence="1" id="KW-0472">Membrane</keyword>
<gene>
    <name evidence="3" type="ORF">MQE35_17485</name>
</gene>
<evidence type="ECO:0000313" key="3">
    <source>
        <dbReference type="EMBL" id="UOB17516.1"/>
    </source>
</evidence>
<dbReference type="InterPro" id="IPR012336">
    <property type="entry name" value="Thioredoxin-like_fold"/>
</dbReference>
<feature type="transmembrane region" description="Helical" evidence="1">
    <location>
        <begin position="18"/>
        <end position="35"/>
    </location>
</feature>
<dbReference type="AlphaFoldDB" id="A0A9E7CT56"/>
<dbReference type="CDD" id="cd02966">
    <property type="entry name" value="TlpA_like_family"/>
    <property type="match status" value="1"/>
</dbReference>
<feature type="transmembrane region" description="Helical" evidence="1">
    <location>
        <begin position="41"/>
        <end position="58"/>
    </location>
</feature>
<keyword evidence="1" id="KW-0812">Transmembrane</keyword>
<dbReference type="Pfam" id="PF13905">
    <property type="entry name" value="Thioredoxin_8"/>
    <property type="match status" value="1"/>
</dbReference>
<dbReference type="PANTHER" id="PTHR42852:SF13">
    <property type="entry name" value="PROTEIN DIPZ"/>
    <property type="match status" value="1"/>
</dbReference>
<dbReference type="GO" id="GO:0016491">
    <property type="term" value="F:oxidoreductase activity"/>
    <property type="evidence" value="ECO:0007669"/>
    <property type="project" value="InterPro"/>
</dbReference>
<sequence length="291" mass="34009">MESSIKANIFMNKLSRKSLIAISILFFYLLFGVVFKGKHEWIILCTLISSFSIAFFLFGRKEKVDTLNLYLVLILPITLLLTISSFFIGFNYSITYIVFIPISAFFGLKFAFNRNILIPVFSFLLFAFISFLLFPNLFVYMNNHEARTNKPYKKITLVSKNRDTIQLDSSKIIALDFWTTSCGVCFKKFPSLERNYLNFKNEKNIEFYSVNVPLERDKFDKTVDLVKELGYKFPTLYATSSEEVENLGINSYPHLLIIKNGRVRYDGRLEVSKSIFIYNIKNELNRLLYEH</sequence>
<accession>A0A9E7CT56</accession>
<feature type="domain" description="Thioredoxin" evidence="2">
    <location>
        <begin position="146"/>
        <end position="289"/>
    </location>
</feature>
<keyword evidence="1" id="KW-1133">Transmembrane helix</keyword>
<dbReference type="PANTHER" id="PTHR42852">
    <property type="entry name" value="THIOL:DISULFIDE INTERCHANGE PROTEIN DSBE"/>
    <property type="match status" value="1"/>
</dbReference>
<dbReference type="SUPFAM" id="SSF52833">
    <property type="entry name" value="Thioredoxin-like"/>
    <property type="match status" value="1"/>
</dbReference>
<dbReference type="InterPro" id="IPR036249">
    <property type="entry name" value="Thioredoxin-like_sf"/>
</dbReference>
<dbReference type="Gene3D" id="3.40.30.10">
    <property type="entry name" value="Glutaredoxin"/>
    <property type="match status" value="1"/>
</dbReference>
<name>A0A9E7CT56_9FLAO</name>
<dbReference type="InterPro" id="IPR013766">
    <property type="entry name" value="Thioredoxin_domain"/>
</dbReference>
<dbReference type="Proteomes" id="UP000831290">
    <property type="component" value="Chromosome"/>
</dbReference>
<feature type="transmembrane region" description="Helical" evidence="1">
    <location>
        <begin position="70"/>
        <end position="88"/>
    </location>
</feature>
<evidence type="ECO:0000313" key="4">
    <source>
        <dbReference type="Proteomes" id="UP000831290"/>
    </source>
</evidence>
<dbReference type="RefSeq" id="WP_255843023.1">
    <property type="nucleotide sequence ID" value="NZ_CP094358.1"/>
</dbReference>
<feature type="transmembrane region" description="Helical" evidence="1">
    <location>
        <begin position="119"/>
        <end position="141"/>
    </location>
</feature>
<evidence type="ECO:0000256" key="1">
    <source>
        <dbReference type="SAM" id="Phobius"/>
    </source>
</evidence>
<protein>
    <submittedName>
        <fullName evidence="3">Redoxin domain-containing protein</fullName>
    </submittedName>
</protein>
<evidence type="ECO:0000259" key="2">
    <source>
        <dbReference type="PROSITE" id="PS51352"/>
    </source>
</evidence>
<dbReference type="EMBL" id="CP094358">
    <property type="protein sequence ID" value="UOB17516.1"/>
    <property type="molecule type" value="Genomic_DNA"/>
</dbReference>
<reference evidence="3" key="1">
    <citation type="submission" date="2022-03" db="EMBL/GenBank/DDBJ databases">
        <title>Description of Abyssus ytuae gen. nov., sp. nov., a novel member of the family Flavobacteriaceae isolated from the sediment of Mariana Trench.</title>
        <authorList>
            <person name="Zhang J."/>
            <person name="Xu X."/>
        </authorList>
    </citation>
    <scope>NUCLEOTIDE SEQUENCE</scope>
    <source>
        <strain evidence="3">MT3330</strain>
    </source>
</reference>
<dbReference type="KEGG" id="fbm:MQE35_17485"/>